<comment type="caution">
    <text evidence="1">The sequence shown here is derived from an EMBL/GenBank/DDBJ whole genome shotgun (WGS) entry which is preliminary data.</text>
</comment>
<name>A0ABD5SD88_9EURY</name>
<feature type="non-terminal residue" evidence="1">
    <location>
        <position position="33"/>
    </location>
</feature>
<gene>
    <name evidence="1" type="ORF">ACFQEU_16010</name>
</gene>
<evidence type="ECO:0000313" key="1">
    <source>
        <dbReference type="EMBL" id="MFC6754950.1"/>
    </source>
</evidence>
<organism evidence="1 2">
    <name type="scientific">Halorubrum tibetense</name>
    <dbReference type="NCBI Taxonomy" id="175631"/>
    <lineage>
        <taxon>Archaea</taxon>
        <taxon>Methanobacteriati</taxon>
        <taxon>Methanobacteriota</taxon>
        <taxon>Stenosarchaea group</taxon>
        <taxon>Halobacteria</taxon>
        <taxon>Halobacteriales</taxon>
        <taxon>Haloferacaceae</taxon>
        <taxon>Halorubrum</taxon>
    </lineage>
</organism>
<dbReference type="GO" id="GO:0016853">
    <property type="term" value="F:isomerase activity"/>
    <property type="evidence" value="ECO:0007669"/>
    <property type="project" value="UniProtKB-KW"/>
</dbReference>
<keyword evidence="1" id="KW-0413">Isomerase</keyword>
<reference evidence="1 2" key="1">
    <citation type="journal article" date="2019" name="Int. J. Syst. Evol. Microbiol.">
        <title>The Global Catalogue of Microorganisms (GCM) 10K type strain sequencing project: providing services to taxonomists for standard genome sequencing and annotation.</title>
        <authorList>
            <consortium name="The Broad Institute Genomics Platform"/>
            <consortium name="The Broad Institute Genome Sequencing Center for Infectious Disease"/>
            <person name="Wu L."/>
            <person name="Ma J."/>
        </authorList>
    </citation>
    <scope>NUCLEOTIDE SEQUENCE [LARGE SCALE GENOMIC DNA]</scope>
    <source>
        <strain evidence="1 2">CGMCC 1.3239</strain>
    </source>
</reference>
<dbReference type="Proteomes" id="UP001596442">
    <property type="component" value="Unassembled WGS sequence"/>
</dbReference>
<dbReference type="AlphaFoldDB" id="A0ABD5SD88"/>
<keyword evidence="2" id="KW-1185">Reference proteome</keyword>
<dbReference type="EMBL" id="JBHSWW010000444">
    <property type="protein sequence ID" value="MFC6754950.1"/>
    <property type="molecule type" value="Genomic_DNA"/>
</dbReference>
<evidence type="ECO:0000313" key="2">
    <source>
        <dbReference type="Proteomes" id="UP001596442"/>
    </source>
</evidence>
<proteinExistence type="predicted"/>
<sequence length="33" mass="3295">MEFDATFGTDAPLIGMVHLPPLPGAPGAPDDGS</sequence>
<protein>
    <submittedName>
        <fullName evidence="1">Phosphorybosylanthranilate isomerase</fullName>
    </submittedName>
</protein>
<accession>A0ABD5SD88</accession>